<gene>
    <name evidence="2" type="ORF">AV942_00185</name>
</gene>
<evidence type="ECO:0000313" key="3">
    <source>
        <dbReference type="Proteomes" id="UP000061468"/>
    </source>
</evidence>
<evidence type="ECO:0000256" key="1">
    <source>
        <dbReference type="SAM" id="SignalP"/>
    </source>
</evidence>
<dbReference type="Proteomes" id="UP000061468">
    <property type="component" value="Chromosome"/>
</dbReference>
<dbReference type="SUPFAM" id="SSF53850">
    <property type="entry name" value="Periplasmic binding protein-like II"/>
    <property type="match status" value="1"/>
</dbReference>
<dbReference type="EMBL" id="CP013928">
    <property type="protein sequence ID" value="AMJ76835.1"/>
    <property type="molecule type" value="Genomic_DNA"/>
</dbReference>
<protein>
    <recommendedName>
        <fullName evidence="4">Solute-binding protein family 3/N-terminal domain-containing protein</fullName>
    </recommendedName>
</protein>
<feature type="signal peptide" evidence="1">
    <location>
        <begin position="1"/>
        <end position="23"/>
    </location>
</feature>
<keyword evidence="1" id="KW-0732">Signal</keyword>
<proteinExistence type="predicted"/>
<sequence>MNGLRHVRSFLFALALFTPVIQAETFIVGAQNIAYDPYYNFSSKHEKGLGWAILEAFSKQSGHRFVYLSMPVKRLQIELKKGNVDFVFPDNPRWNNSLTYNLNKIYSTPLVETFSVTLIKPENTNKGVSSIGKLVIPDGFSPVKWKKQISEGTVNTFTVASVYEGLSLLHNGEVDAMDIEYNVARHIIRRHPQVGPFSADLTLPHNAVSFSLSTLKYPNIIEELNAFLHSKSETINKIKEKYGIEETKHLIKQLMKEQELRDNMLWSPL</sequence>
<organism evidence="2 3">
    <name type="scientific">Alteromonas mediterranea</name>
    <dbReference type="NCBI Taxonomy" id="314275"/>
    <lineage>
        <taxon>Bacteria</taxon>
        <taxon>Pseudomonadati</taxon>
        <taxon>Pseudomonadota</taxon>
        <taxon>Gammaproteobacteria</taxon>
        <taxon>Alteromonadales</taxon>
        <taxon>Alteromonadaceae</taxon>
        <taxon>Alteromonas/Salinimonas group</taxon>
        <taxon>Alteromonas</taxon>
    </lineage>
</organism>
<feature type="chain" id="PRO_5042286005" description="Solute-binding protein family 3/N-terminal domain-containing protein" evidence="1">
    <location>
        <begin position="24"/>
        <end position="269"/>
    </location>
</feature>
<evidence type="ECO:0000313" key="2">
    <source>
        <dbReference type="EMBL" id="AMJ76835.1"/>
    </source>
</evidence>
<evidence type="ECO:0008006" key="4">
    <source>
        <dbReference type="Google" id="ProtNLM"/>
    </source>
</evidence>
<name>A0AAC8XGG8_9ALTE</name>
<dbReference type="RefSeq" id="WP_015065849.1">
    <property type="nucleotide sequence ID" value="NZ_CAXGIV010000060.1"/>
</dbReference>
<dbReference type="Gene3D" id="3.40.190.10">
    <property type="entry name" value="Periplasmic binding protein-like II"/>
    <property type="match status" value="2"/>
</dbReference>
<accession>A0AAC8XGG8</accession>
<dbReference type="AlphaFoldDB" id="A0AAC8XGG8"/>
<reference evidence="2 3" key="1">
    <citation type="submission" date="2015-12" db="EMBL/GenBank/DDBJ databases">
        <title>Intraspecies pangenome expansion in the marine bacterium Alteromonas.</title>
        <authorList>
            <person name="Lopez-Perez M."/>
            <person name="Rodriguez-Valera F."/>
        </authorList>
    </citation>
    <scope>NUCLEOTIDE SEQUENCE [LARGE SCALE GENOMIC DNA]</scope>
    <source>
        <strain evidence="2 3">UM8</strain>
    </source>
</reference>